<dbReference type="AlphaFoldDB" id="A0A0B5NC22"/>
<sequence length="364" mass="42613">MPTNNSPENILHTAYETKMISSGDNSPSIKIKGTKLQYLLVLIHLGFESNAIKMMLNWTNDEFEKRVNLLEAEGLLKQIGGRYYPTCMIITACEGEKLYNLCEPLIKPTLKIFENYSSHIEDISKRIDTFNHLSKESYSLLLYSGVLLDFGQINHIEENYLKKKRPLRNKKRYYYAIQEQELTDIEAFGMYGNTYLDLGEVQIGLYGNSRYSTLNLITADNETFEEYFQNTNTDINYKKKQLVKGFVAADRQKNLHLNVVYEKLGLYQNSQPVIPVFKSTDLFILNEIANTISEDLVLLFNLFNENDKPLKQYFASSRYSKEITYEEFFIWWYHFFYTKVTEELIKQGVIITSTQKNQTYIIHQ</sequence>
<dbReference type="RefSeq" id="WP_001142886.1">
    <property type="nucleotide sequence ID" value="NZ_CP009335.1"/>
</dbReference>
<proteinExistence type="predicted"/>
<evidence type="ECO:0000313" key="1">
    <source>
        <dbReference type="EMBL" id="AJG75304.1"/>
    </source>
</evidence>
<dbReference type="EMBL" id="CP053980">
    <property type="protein sequence ID" value="QKH27448.1"/>
    <property type="molecule type" value="Genomic_DNA"/>
</dbReference>
<dbReference type="EMBL" id="CP009335">
    <property type="protein sequence ID" value="AJG75304.1"/>
    <property type="molecule type" value="Genomic_DNA"/>
</dbReference>
<reference evidence="1 3" key="1">
    <citation type="journal article" date="2015" name="Genome Announc.">
        <title>Complete genome sequences for 35 biothreat assay-relevant bacillus species.</title>
        <authorList>
            <person name="Johnson S.L."/>
            <person name="Daligault H.E."/>
            <person name="Davenport K.W."/>
            <person name="Jaissle J."/>
            <person name="Frey K.G."/>
            <person name="Ladner J.T."/>
            <person name="Broomall S.M."/>
            <person name="Bishop-Lilly K.A."/>
            <person name="Bruce D.C."/>
            <person name="Gibbons H.S."/>
            <person name="Coyne S.R."/>
            <person name="Lo C.C."/>
            <person name="Meincke L."/>
            <person name="Munk A.C."/>
            <person name="Koroleva G.I."/>
            <person name="Rosenzweig C.N."/>
            <person name="Palacios G.F."/>
            <person name="Redden C.L."/>
            <person name="Minogue T.D."/>
            <person name="Chain P.S."/>
        </authorList>
    </citation>
    <scope>NUCLEOTIDE SEQUENCE [LARGE SCALE GENOMIC DNA]</scope>
    <source>
        <strain evidence="1 3">HD1011</strain>
    </source>
</reference>
<name>A0A0B5NC22_BACTU</name>
<evidence type="ECO:0000313" key="4">
    <source>
        <dbReference type="Proteomes" id="UP000501107"/>
    </source>
</evidence>
<dbReference type="KEGG" id="btw:BF38_3868"/>
<accession>A0A0B5NC22</accession>
<dbReference type="Proteomes" id="UP000031876">
    <property type="component" value="Chromosome"/>
</dbReference>
<dbReference type="Proteomes" id="UP000501107">
    <property type="component" value="Chromosome"/>
</dbReference>
<gene>
    <name evidence="1" type="ORF">BF38_3868</name>
    <name evidence="2" type="ORF">FOC89_27075</name>
</gene>
<protein>
    <submittedName>
        <fullName evidence="2">Uncharacterized protein</fullName>
    </submittedName>
</protein>
<reference evidence="2 4" key="2">
    <citation type="submission" date="2020-05" db="EMBL/GenBank/DDBJ databases">
        <title>FDA dAtabase for Regulatory Grade micrObial Sequences (FDA-ARGOS): Supporting development and validation of Infectious Disease Dx tests.</title>
        <authorList>
            <person name="Nelson B."/>
            <person name="Plummer A."/>
            <person name="Tallon L."/>
            <person name="Sadzewicz L."/>
            <person name="Zhao X."/>
            <person name="Vavikolanu K."/>
            <person name="Mehta A."/>
            <person name="Aluvathingal J."/>
            <person name="Nadendla S."/>
            <person name="Myers T."/>
            <person name="Yan Y."/>
            <person name="Sichtig H."/>
        </authorList>
    </citation>
    <scope>NUCLEOTIDE SEQUENCE [LARGE SCALE GENOMIC DNA]</scope>
    <source>
        <strain evidence="2 4">FDAARGOS_795</strain>
    </source>
</reference>
<evidence type="ECO:0000313" key="2">
    <source>
        <dbReference type="EMBL" id="QKH27448.1"/>
    </source>
</evidence>
<organism evidence="2 4">
    <name type="scientific">Bacillus thuringiensis</name>
    <dbReference type="NCBI Taxonomy" id="1428"/>
    <lineage>
        <taxon>Bacteria</taxon>
        <taxon>Bacillati</taxon>
        <taxon>Bacillota</taxon>
        <taxon>Bacilli</taxon>
        <taxon>Bacillales</taxon>
        <taxon>Bacillaceae</taxon>
        <taxon>Bacillus</taxon>
        <taxon>Bacillus cereus group</taxon>
    </lineage>
</organism>
<evidence type="ECO:0000313" key="3">
    <source>
        <dbReference type="Proteomes" id="UP000031876"/>
    </source>
</evidence>